<evidence type="ECO:0000313" key="1">
    <source>
        <dbReference type="EMBL" id="KAJ0027152.1"/>
    </source>
</evidence>
<dbReference type="Proteomes" id="UP001163603">
    <property type="component" value="Chromosome 9"/>
</dbReference>
<comment type="caution">
    <text evidence="1">The sequence shown here is derived from an EMBL/GenBank/DDBJ whole genome shotgun (WGS) entry which is preliminary data.</text>
</comment>
<organism evidence="1 2">
    <name type="scientific">Pistacia integerrima</name>
    <dbReference type="NCBI Taxonomy" id="434235"/>
    <lineage>
        <taxon>Eukaryota</taxon>
        <taxon>Viridiplantae</taxon>
        <taxon>Streptophyta</taxon>
        <taxon>Embryophyta</taxon>
        <taxon>Tracheophyta</taxon>
        <taxon>Spermatophyta</taxon>
        <taxon>Magnoliopsida</taxon>
        <taxon>eudicotyledons</taxon>
        <taxon>Gunneridae</taxon>
        <taxon>Pentapetalae</taxon>
        <taxon>rosids</taxon>
        <taxon>malvids</taxon>
        <taxon>Sapindales</taxon>
        <taxon>Anacardiaceae</taxon>
        <taxon>Pistacia</taxon>
    </lineage>
</organism>
<gene>
    <name evidence="1" type="ORF">Pint_36662</name>
</gene>
<sequence>MESSRDCIRLLVLVATTFFTLTDGRVARGSHFRGSKIRTSPIYNRIKFDFEKPVSYGLNSPFSMPPFESLAPLPSPNNSPAPFGVYPPFLPQPPFQSPPYSPPPNPISPSSPLGPESPLAPNPIPPSPPQGPQIPSPPLNPISPSQSPPQFVPLPPIYQPPVVLPPPSVPPPPQKKPQYAVWCVAKPTVPDSIIQEAMDYACGSGADCKSIQQNGPCFQPNTMFSHASYAFNSYWQKSKQAGGTCDFGGSAMLVTKDPSFDECQFISN</sequence>
<proteinExistence type="predicted"/>
<accession>A0ACC0Y0L6</accession>
<name>A0ACC0Y0L6_9ROSI</name>
<reference evidence="2" key="1">
    <citation type="journal article" date="2023" name="G3 (Bethesda)">
        <title>Genome assembly and association tests identify interacting loci associated with vigor, precocity, and sex in interspecific pistachio rootstocks.</title>
        <authorList>
            <person name="Palmer W."/>
            <person name="Jacygrad E."/>
            <person name="Sagayaradj S."/>
            <person name="Cavanaugh K."/>
            <person name="Han R."/>
            <person name="Bertier L."/>
            <person name="Beede B."/>
            <person name="Kafkas S."/>
            <person name="Golino D."/>
            <person name="Preece J."/>
            <person name="Michelmore R."/>
        </authorList>
    </citation>
    <scope>NUCLEOTIDE SEQUENCE [LARGE SCALE GENOMIC DNA]</scope>
</reference>
<protein>
    <submittedName>
        <fullName evidence="1">Uncharacterized protein</fullName>
    </submittedName>
</protein>
<keyword evidence="2" id="KW-1185">Reference proteome</keyword>
<evidence type="ECO:0000313" key="2">
    <source>
        <dbReference type="Proteomes" id="UP001163603"/>
    </source>
</evidence>
<dbReference type="EMBL" id="CM047744">
    <property type="protein sequence ID" value="KAJ0027152.1"/>
    <property type="molecule type" value="Genomic_DNA"/>
</dbReference>